<dbReference type="PROSITE" id="PS50850">
    <property type="entry name" value="MFS"/>
    <property type="match status" value="1"/>
</dbReference>
<feature type="transmembrane region" description="Helical" evidence="7">
    <location>
        <begin position="177"/>
        <end position="199"/>
    </location>
</feature>
<comment type="caution">
    <text evidence="9">The sequence shown here is derived from an EMBL/GenBank/DDBJ whole genome shotgun (WGS) entry which is preliminary data.</text>
</comment>
<feature type="transmembrane region" description="Helical" evidence="7">
    <location>
        <begin position="115"/>
        <end position="138"/>
    </location>
</feature>
<evidence type="ECO:0000313" key="9">
    <source>
        <dbReference type="EMBL" id="KAJ5547129.1"/>
    </source>
</evidence>
<feature type="transmembrane region" description="Helical" evidence="7">
    <location>
        <begin position="321"/>
        <end position="338"/>
    </location>
</feature>
<dbReference type="InterPro" id="IPR020846">
    <property type="entry name" value="MFS_dom"/>
</dbReference>
<dbReference type="Pfam" id="PF07690">
    <property type="entry name" value="MFS_1"/>
    <property type="match status" value="1"/>
</dbReference>
<keyword evidence="10" id="KW-1185">Reference proteome</keyword>
<dbReference type="EMBL" id="JAQIZZ010000003">
    <property type="protein sequence ID" value="KAJ5547129.1"/>
    <property type="molecule type" value="Genomic_DNA"/>
</dbReference>
<dbReference type="Proteomes" id="UP001220324">
    <property type="component" value="Unassembled WGS sequence"/>
</dbReference>
<feature type="compositionally biased region" description="Polar residues" evidence="6">
    <location>
        <begin position="232"/>
        <end position="242"/>
    </location>
</feature>
<feature type="transmembrane region" description="Helical" evidence="7">
    <location>
        <begin position="59"/>
        <end position="79"/>
    </location>
</feature>
<dbReference type="GO" id="GO:0016020">
    <property type="term" value="C:membrane"/>
    <property type="evidence" value="ECO:0007669"/>
    <property type="project" value="UniProtKB-SubCell"/>
</dbReference>
<keyword evidence="3 7" id="KW-0812">Transmembrane</keyword>
<proteinExistence type="predicted"/>
<gene>
    <name evidence="9" type="ORF">N7494_004714</name>
</gene>
<protein>
    <recommendedName>
        <fullName evidence="8">Major facilitator superfamily (MFS) profile domain-containing protein</fullName>
    </recommendedName>
</protein>
<evidence type="ECO:0000256" key="7">
    <source>
        <dbReference type="SAM" id="Phobius"/>
    </source>
</evidence>
<feature type="transmembrane region" description="Helical" evidence="7">
    <location>
        <begin position="345"/>
        <end position="364"/>
    </location>
</feature>
<dbReference type="AlphaFoldDB" id="A0AAD6D1A3"/>
<feature type="transmembrane region" description="Helical" evidence="7">
    <location>
        <begin position="426"/>
        <end position="447"/>
    </location>
</feature>
<evidence type="ECO:0000256" key="6">
    <source>
        <dbReference type="SAM" id="MobiDB-lite"/>
    </source>
</evidence>
<sequence length="490" mass="52541">MGNSDQKPWLFNLRSSETFLVLTVSIAIFTDSFIYGVIVPIIPVALVERVGARPEDAQYLVSILLAVYGGTLLAGSPLFGYFADKCSSRKLPFVLGLIALGTSTALFAFARTFPILVIARSLQGFSAAAVWVVGLAIVSDNVPPERVGAALGMTTIGLTWGFLLGPMVSGYIHDTFGYYGCYAIPVGLIVVDVVLRFAMIEMPKANLRKSEPVPEVHTDSDSAYEDNIYDTFNSNDVRSQGRFSRREREREDAPLLGPSSQSVQHPAKDDEQHATILSLLRTPRLPLSLLATTSMAITLSALETSLPLFTMETFAWTPKGAGLIFLALTVPSFAGVQLGKLIDSMGVRILGVISFAACCCAWILMRLVTENSPGHIALLVVLLLILGLTIVTIEIISMMEVSQVITDYEAEFPGAFGEKSPIAQAYALFNMSFAAGQLVGPIMAGPIRVNGGWGTMTLVLGLLAGVTAIPFGLFSGSPRKTVETESTDAV</sequence>
<keyword evidence="5 7" id="KW-0472">Membrane</keyword>
<feature type="domain" description="Major facilitator superfamily (MFS) profile" evidence="8">
    <location>
        <begin position="20"/>
        <end position="479"/>
    </location>
</feature>
<dbReference type="InterPro" id="IPR050930">
    <property type="entry name" value="MFS_Vesicular_Transporter"/>
</dbReference>
<evidence type="ECO:0000259" key="8">
    <source>
        <dbReference type="PROSITE" id="PS50850"/>
    </source>
</evidence>
<feature type="compositionally biased region" description="Basic and acidic residues" evidence="6">
    <location>
        <begin position="244"/>
        <end position="253"/>
    </location>
</feature>
<evidence type="ECO:0000256" key="1">
    <source>
        <dbReference type="ARBA" id="ARBA00004141"/>
    </source>
</evidence>
<evidence type="ECO:0000256" key="4">
    <source>
        <dbReference type="ARBA" id="ARBA00022989"/>
    </source>
</evidence>
<accession>A0AAD6D1A3</accession>
<evidence type="ECO:0000256" key="2">
    <source>
        <dbReference type="ARBA" id="ARBA00022448"/>
    </source>
</evidence>
<keyword evidence="4 7" id="KW-1133">Transmembrane helix</keyword>
<dbReference type="SUPFAM" id="SSF103473">
    <property type="entry name" value="MFS general substrate transporter"/>
    <property type="match status" value="1"/>
</dbReference>
<dbReference type="CDD" id="cd17325">
    <property type="entry name" value="MFS_MdtG_SLC18_like"/>
    <property type="match status" value="1"/>
</dbReference>
<feature type="transmembrane region" description="Helical" evidence="7">
    <location>
        <begin position="20"/>
        <end position="47"/>
    </location>
</feature>
<reference evidence="9 10" key="1">
    <citation type="journal article" date="2023" name="IMA Fungus">
        <title>Comparative genomic study of the Penicillium genus elucidates a diverse pangenome and 15 lateral gene transfer events.</title>
        <authorList>
            <person name="Petersen C."/>
            <person name="Sorensen T."/>
            <person name="Nielsen M.R."/>
            <person name="Sondergaard T.E."/>
            <person name="Sorensen J.L."/>
            <person name="Fitzpatrick D.A."/>
            <person name="Frisvad J.C."/>
            <person name="Nielsen K.L."/>
        </authorList>
    </citation>
    <scope>NUCLEOTIDE SEQUENCE [LARGE SCALE GENOMIC DNA]</scope>
    <source>
        <strain evidence="9 10">IBT 35679</strain>
    </source>
</reference>
<organism evidence="9 10">
    <name type="scientific">Penicillium frequentans</name>
    <dbReference type="NCBI Taxonomy" id="3151616"/>
    <lineage>
        <taxon>Eukaryota</taxon>
        <taxon>Fungi</taxon>
        <taxon>Dikarya</taxon>
        <taxon>Ascomycota</taxon>
        <taxon>Pezizomycotina</taxon>
        <taxon>Eurotiomycetes</taxon>
        <taxon>Eurotiomycetidae</taxon>
        <taxon>Eurotiales</taxon>
        <taxon>Aspergillaceae</taxon>
        <taxon>Penicillium</taxon>
    </lineage>
</organism>
<dbReference type="InterPro" id="IPR036259">
    <property type="entry name" value="MFS_trans_sf"/>
</dbReference>
<name>A0AAD6D1A3_9EURO</name>
<dbReference type="PANTHER" id="PTHR23506">
    <property type="entry name" value="GH10249P"/>
    <property type="match status" value="1"/>
</dbReference>
<keyword evidence="2" id="KW-0813">Transport</keyword>
<feature type="region of interest" description="Disordered" evidence="6">
    <location>
        <begin position="232"/>
        <end position="267"/>
    </location>
</feature>
<dbReference type="Gene3D" id="1.20.1250.20">
    <property type="entry name" value="MFS general substrate transporter like domains"/>
    <property type="match status" value="1"/>
</dbReference>
<feature type="transmembrane region" description="Helical" evidence="7">
    <location>
        <begin position="376"/>
        <end position="396"/>
    </location>
</feature>
<evidence type="ECO:0000313" key="10">
    <source>
        <dbReference type="Proteomes" id="UP001220324"/>
    </source>
</evidence>
<evidence type="ECO:0000256" key="3">
    <source>
        <dbReference type="ARBA" id="ARBA00022692"/>
    </source>
</evidence>
<feature type="transmembrane region" description="Helical" evidence="7">
    <location>
        <begin position="453"/>
        <end position="474"/>
    </location>
</feature>
<evidence type="ECO:0000256" key="5">
    <source>
        <dbReference type="ARBA" id="ARBA00023136"/>
    </source>
</evidence>
<dbReference type="GO" id="GO:0022857">
    <property type="term" value="F:transmembrane transporter activity"/>
    <property type="evidence" value="ECO:0007669"/>
    <property type="project" value="InterPro"/>
</dbReference>
<comment type="subcellular location">
    <subcellularLocation>
        <location evidence="1">Membrane</location>
        <topology evidence="1">Multi-pass membrane protein</topology>
    </subcellularLocation>
</comment>
<dbReference type="PANTHER" id="PTHR23506:SF23">
    <property type="entry name" value="GH10249P"/>
    <property type="match status" value="1"/>
</dbReference>
<dbReference type="InterPro" id="IPR011701">
    <property type="entry name" value="MFS"/>
</dbReference>
<feature type="transmembrane region" description="Helical" evidence="7">
    <location>
        <begin position="150"/>
        <end position="171"/>
    </location>
</feature>
<feature type="transmembrane region" description="Helical" evidence="7">
    <location>
        <begin position="91"/>
        <end position="109"/>
    </location>
</feature>